<dbReference type="EMBL" id="CAJVPW010001277">
    <property type="protein sequence ID" value="CAG8479785.1"/>
    <property type="molecule type" value="Genomic_DNA"/>
</dbReference>
<gene>
    <name evidence="1" type="ORF">SPELUC_LOCUS2071</name>
</gene>
<comment type="caution">
    <text evidence="1">The sequence shown here is derived from an EMBL/GenBank/DDBJ whole genome shotgun (WGS) entry which is preliminary data.</text>
</comment>
<name>A0ACA9KL65_9GLOM</name>
<organism evidence="1 2">
    <name type="scientific">Cetraspora pellucida</name>
    <dbReference type="NCBI Taxonomy" id="1433469"/>
    <lineage>
        <taxon>Eukaryota</taxon>
        <taxon>Fungi</taxon>
        <taxon>Fungi incertae sedis</taxon>
        <taxon>Mucoromycota</taxon>
        <taxon>Glomeromycotina</taxon>
        <taxon>Glomeromycetes</taxon>
        <taxon>Diversisporales</taxon>
        <taxon>Gigasporaceae</taxon>
        <taxon>Cetraspora</taxon>
    </lineage>
</organism>
<keyword evidence="2" id="KW-1185">Reference proteome</keyword>
<reference evidence="1" key="1">
    <citation type="submission" date="2021-06" db="EMBL/GenBank/DDBJ databases">
        <authorList>
            <person name="Kallberg Y."/>
            <person name="Tangrot J."/>
            <person name="Rosling A."/>
        </authorList>
    </citation>
    <scope>NUCLEOTIDE SEQUENCE</scope>
    <source>
        <strain evidence="1">28 12/20/2015</strain>
    </source>
</reference>
<sequence>MKVLRPLDTLEGIFLKLQLSKFYGCNIQFTVRYYWDELDHLQQPYSYINISQILFPALEKVISNTPQLCVSIKDAKTPNPQFVLLPEIDFSNIVKFVTINSDKEFIDISEKELCTEFDLDDESNPFWRIIVGTNHPTSLENSEMKPNFNLCIMFTCNHVIGDGLSAMAFQATLMEAIDQVFLQRDICGSISKSKFLVDQSTVITNLLSFKSYESIYQPEKNPVKITSPIITGSAASNFWMGDVRPCDLPQDITKVHYFSLTEDEFIPILTLAKIHKTTIFAVLNMLAFFSLRQVFGHELDSKILKVRVPYSLRRTVTPQIPWKDFGNFVTVMLYDFDMTKISFTQLSDNYFKEKFWNLCQDYTLAIRSEPSTFFERPIIPAKPVQNNENQVKNNISNENKVDNFKDTSIENASGKNNIVENSVNENGATENNENRANGNNENRANGNNENRANGNCANENNENGADEDDADENDDENDVDKNGVNENGTDENVADENNVNENGADENGVNENGANENGANENGINENGVNKNGADDNGVDKNGLDKNGVNKNGADDNNVDKSGVDEIKNVENQKKTNEHVTKQVSAPLPEKRVCSLNMSNLGRFPVNSSNRKRSDLKVVSLNYSGSAPRFDAVFRINSISYDNVLHICILHQDGSIRDEQMDKFISEFLKISRMIV</sequence>
<accession>A0ACA9KL65</accession>
<proteinExistence type="predicted"/>
<evidence type="ECO:0000313" key="2">
    <source>
        <dbReference type="Proteomes" id="UP000789366"/>
    </source>
</evidence>
<dbReference type="Proteomes" id="UP000789366">
    <property type="component" value="Unassembled WGS sequence"/>
</dbReference>
<protein>
    <submittedName>
        <fullName evidence="1">16584_t:CDS:1</fullName>
    </submittedName>
</protein>
<evidence type="ECO:0000313" key="1">
    <source>
        <dbReference type="EMBL" id="CAG8479785.1"/>
    </source>
</evidence>